<evidence type="ECO:0000313" key="3">
    <source>
        <dbReference type="Proteomes" id="UP000765509"/>
    </source>
</evidence>
<dbReference type="AlphaFoldDB" id="A0A9Q3GQ77"/>
<gene>
    <name evidence="2" type="ORF">O181_014804</name>
</gene>
<feature type="region of interest" description="Disordered" evidence="1">
    <location>
        <begin position="142"/>
        <end position="176"/>
    </location>
</feature>
<reference evidence="2" key="1">
    <citation type="submission" date="2021-03" db="EMBL/GenBank/DDBJ databases">
        <title>Draft genome sequence of rust myrtle Austropuccinia psidii MF-1, a brazilian biotype.</title>
        <authorList>
            <person name="Quecine M.C."/>
            <person name="Pachon D.M.R."/>
            <person name="Bonatelli M.L."/>
            <person name="Correr F.H."/>
            <person name="Franceschini L.M."/>
            <person name="Leite T.F."/>
            <person name="Margarido G.R.A."/>
            <person name="Almeida C.A."/>
            <person name="Ferrarezi J.A."/>
            <person name="Labate C.A."/>
        </authorList>
    </citation>
    <scope>NUCLEOTIDE SEQUENCE</scope>
    <source>
        <strain evidence="2">MF-1</strain>
    </source>
</reference>
<organism evidence="2 3">
    <name type="scientific">Austropuccinia psidii MF-1</name>
    <dbReference type="NCBI Taxonomy" id="1389203"/>
    <lineage>
        <taxon>Eukaryota</taxon>
        <taxon>Fungi</taxon>
        <taxon>Dikarya</taxon>
        <taxon>Basidiomycota</taxon>
        <taxon>Pucciniomycotina</taxon>
        <taxon>Pucciniomycetes</taxon>
        <taxon>Pucciniales</taxon>
        <taxon>Sphaerophragmiaceae</taxon>
        <taxon>Austropuccinia</taxon>
    </lineage>
</organism>
<comment type="caution">
    <text evidence="2">The sequence shown here is derived from an EMBL/GenBank/DDBJ whole genome shotgun (WGS) entry which is preliminary data.</text>
</comment>
<proteinExistence type="predicted"/>
<keyword evidence="3" id="KW-1185">Reference proteome</keyword>
<name>A0A9Q3GQ77_9BASI</name>
<feature type="compositionally biased region" description="Pro residues" evidence="1">
    <location>
        <begin position="145"/>
        <end position="161"/>
    </location>
</feature>
<dbReference type="Proteomes" id="UP000765509">
    <property type="component" value="Unassembled WGS sequence"/>
</dbReference>
<sequence length="240" mass="26425">MLRLRAYKDELAIAQQGAFDIVISIAQQLCNSNVQALSILIMTPKQTGAMGLPKLTLYSLFIQLPNPLFKHYHLAIRLHTRNAHSLSDPSNHAATGVPNQDAIVRTPLWSTMMKEFPSGNGCWYPKQADGNDSGKLALSPQVLICPPPYEPSQPNEPPIPGSSPSSEPHEDIPTCEPEPEVALTQYTEEPFEPHLPLHSPPGSFPRYTLVASENPIPSSPHSHDEACQEFTDLRPTLMIP</sequence>
<protein>
    <submittedName>
        <fullName evidence="2">Uncharacterized protein</fullName>
    </submittedName>
</protein>
<feature type="region of interest" description="Disordered" evidence="1">
    <location>
        <begin position="197"/>
        <end position="225"/>
    </location>
</feature>
<accession>A0A9Q3GQ77</accession>
<evidence type="ECO:0000313" key="2">
    <source>
        <dbReference type="EMBL" id="MBW0475089.1"/>
    </source>
</evidence>
<evidence type="ECO:0000256" key="1">
    <source>
        <dbReference type="SAM" id="MobiDB-lite"/>
    </source>
</evidence>
<dbReference type="EMBL" id="AVOT02003986">
    <property type="protein sequence ID" value="MBW0475089.1"/>
    <property type="molecule type" value="Genomic_DNA"/>
</dbReference>